<dbReference type="Proteomes" id="UP000296352">
    <property type="component" value="Chromosome"/>
</dbReference>
<reference evidence="4 5" key="1">
    <citation type="submission" date="2019-04" db="EMBL/GenBank/DDBJ databases">
        <title>Corynebacterium endometrii sp. nov., isolated from the uterus of a cow with endometritis.</title>
        <authorList>
            <person name="Ballas P."/>
            <person name="Ruckert C."/>
            <person name="Wagener K."/>
            <person name="Drillich M."/>
            <person name="Kaempfer P."/>
            <person name="Busse H.-J."/>
            <person name="Ehling-Schulz M."/>
        </authorList>
    </citation>
    <scope>NUCLEOTIDE SEQUENCE [LARGE SCALE GENOMIC DNA]</scope>
    <source>
        <strain evidence="4 5">LMM-1653</strain>
    </source>
</reference>
<dbReference type="GO" id="GO:0005829">
    <property type="term" value="C:cytosol"/>
    <property type="evidence" value="ECO:0007669"/>
    <property type="project" value="TreeGrafter"/>
</dbReference>
<name>A0A4P7QFC9_9CORY</name>
<protein>
    <submittedName>
        <fullName evidence="4">Esterase</fullName>
        <ecNumber evidence="4">3.1.2.-</ecNumber>
    </submittedName>
</protein>
<dbReference type="KEGG" id="cee:CENDO_05660"/>
<evidence type="ECO:0000256" key="1">
    <source>
        <dbReference type="ARBA" id="ARBA00008324"/>
    </source>
</evidence>
<proteinExistence type="inferred from homology"/>
<dbReference type="AlphaFoldDB" id="A0A4P7QFC9"/>
<dbReference type="EC" id="3.1.2.-" evidence="4"/>
<comment type="similarity">
    <text evidence="1">Belongs to the thioesterase PaaI family.</text>
</comment>
<dbReference type="InterPro" id="IPR029069">
    <property type="entry name" value="HotDog_dom_sf"/>
</dbReference>
<keyword evidence="5" id="KW-1185">Reference proteome</keyword>
<dbReference type="Gene3D" id="3.10.129.10">
    <property type="entry name" value="Hotdog Thioesterase"/>
    <property type="match status" value="1"/>
</dbReference>
<dbReference type="SUPFAM" id="SSF54637">
    <property type="entry name" value="Thioesterase/thiol ester dehydrase-isomerase"/>
    <property type="match status" value="1"/>
</dbReference>
<dbReference type="PANTHER" id="PTHR43240:SF5">
    <property type="entry name" value="1,4-DIHYDROXY-2-NAPHTHOYL-COA THIOESTERASE 1"/>
    <property type="match status" value="1"/>
</dbReference>
<dbReference type="InterPro" id="IPR006683">
    <property type="entry name" value="Thioestr_dom"/>
</dbReference>
<gene>
    <name evidence="4" type="ORF">CENDO_05660</name>
</gene>
<dbReference type="OrthoDB" id="9798208at2"/>
<keyword evidence="2 4" id="KW-0378">Hydrolase</keyword>
<evidence type="ECO:0000313" key="5">
    <source>
        <dbReference type="Proteomes" id="UP000296352"/>
    </source>
</evidence>
<dbReference type="GO" id="GO:0061522">
    <property type="term" value="F:1,4-dihydroxy-2-naphthoyl-CoA thioesterase activity"/>
    <property type="evidence" value="ECO:0007669"/>
    <property type="project" value="TreeGrafter"/>
</dbReference>
<evidence type="ECO:0000256" key="2">
    <source>
        <dbReference type="ARBA" id="ARBA00022801"/>
    </source>
</evidence>
<organism evidence="4 5">
    <name type="scientific">Corynebacterium endometrii</name>
    <dbReference type="NCBI Taxonomy" id="2488819"/>
    <lineage>
        <taxon>Bacteria</taxon>
        <taxon>Bacillati</taxon>
        <taxon>Actinomycetota</taxon>
        <taxon>Actinomycetes</taxon>
        <taxon>Mycobacteriales</taxon>
        <taxon>Corynebacteriaceae</taxon>
        <taxon>Corynebacterium</taxon>
    </lineage>
</organism>
<dbReference type="CDD" id="cd03443">
    <property type="entry name" value="PaaI_thioesterase"/>
    <property type="match status" value="1"/>
</dbReference>
<accession>A0A4P7QFC9</accession>
<dbReference type="PANTHER" id="PTHR43240">
    <property type="entry name" value="1,4-DIHYDROXY-2-NAPHTHOYL-COA THIOESTERASE 1"/>
    <property type="match status" value="1"/>
</dbReference>
<sequence length="148" mass="15676">MSVQEIISSHLELAAQRPLTQEELATVNDSVPGPDAALGIRYTHISHGEVRSQIRVNSSHFQPWGVVNGGVYCVLAESAASLGGVIAAGAPAVGVNNDTNFIKSVSEGVIEATATPIQLGGRTHLWRVDMHVEGTLVATSQVRLMILR</sequence>
<dbReference type="Pfam" id="PF03061">
    <property type="entry name" value="4HBT"/>
    <property type="match status" value="1"/>
</dbReference>
<dbReference type="InterPro" id="IPR003736">
    <property type="entry name" value="PAAI_dom"/>
</dbReference>
<dbReference type="EMBL" id="CP039247">
    <property type="protein sequence ID" value="QCB28412.1"/>
    <property type="molecule type" value="Genomic_DNA"/>
</dbReference>
<evidence type="ECO:0000259" key="3">
    <source>
        <dbReference type="Pfam" id="PF03061"/>
    </source>
</evidence>
<feature type="domain" description="Thioesterase" evidence="3">
    <location>
        <begin position="65"/>
        <end position="136"/>
    </location>
</feature>
<evidence type="ECO:0000313" key="4">
    <source>
        <dbReference type="EMBL" id="QCB28412.1"/>
    </source>
</evidence>
<dbReference type="NCBIfam" id="TIGR00369">
    <property type="entry name" value="unchar_dom_1"/>
    <property type="match status" value="1"/>
</dbReference>
<dbReference type="RefSeq" id="WP_136141153.1">
    <property type="nucleotide sequence ID" value="NZ_CP039247.1"/>
</dbReference>